<evidence type="ECO:0000313" key="5">
    <source>
        <dbReference type="EMBL" id="OGF66376.1"/>
    </source>
</evidence>
<organism evidence="5 6">
    <name type="scientific">Candidatus Fischerbacteria bacterium RBG_13_37_8</name>
    <dbReference type="NCBI Taxonomy" id="1817863"/>
    <lineage>
        <taxon>Bacteria</taxon>
        <taxon>Candidatus Fischeribacteriota</taxon>
    </lineage>
</organism>
<comment type="caution">
    <text evidence="5">The sequence shown here is derived from an EMBL/GenBank/DDBJ whole genome shotgun (WGS) entry which is preliminary data.</text>
</comment>
<comment type="similarity">
    <text evidence="2">Belongs to the pterin-4-alpha-carbinolamine dehydratase family.</text>
</comment>
<evidence type="ECO:0000256" key="1">
    <source>
        <dbReference type="ARBA" id="ARBA00001554"/>
    </source>
</evidence>
<evidence type="ECO:0000256" key="4">
    <source>
        <dbReference type="ARBA" id="ARBA00023239"/>
    </source>
</evidence>
<evidence type="ECO:0000313" key="6">
    <source>
        <dbReference type="Proteomes" id="UP000178943"/>
    </source>
</evidence>
<evidence type="ECO:0000256" key="2">
    <source>
        <dbReference type="ARBA" id="ARBA00006472"/>
    </source>
</evidence>
<dbReference type="Proteomes" id="UP000178943">
    <property type="component" value="Unassembled WGS sequence"/>
</dbReference>
<name>A0A1F5VSF3_9BACT</name>
<dbReference type="Pfam" id="PF01329">
    <property type="entry name" value="Pterin_4a"/>
    <property type="match status" value="1"/>
</dbReference>
<dbReference type="EMBL" id="MFGW01000093">
    <property type="protein sequence ID" value="OGF66376.1"/>
    <property type="molecule type" value="Genomic_DNA"/>
</dbReference>
<dbReference type="GO" id="GO:0008124">
    <property type="term" value="F:4-alpha-hydroxytetrahydrobiopterin dehydratase activity"/>
    <property type="evidence" value="ECO:0007669"/>
    <property type="project" value="UniProtKB-EC"/>
</dbReference>
<dbReference type="InterPro" id="IPR001533">
    <property type="entry name" value="Pterin_deHydtase"/>
</dbReference>
<dbReference type="SUPFAM" id="SSF55248">
    <property type="entry name" value="PCD-like"/>
    <property type="match status" value="1"/>
</dbReference>
<dbReference type="HAMAP" id="MF_00434">
    <property type="entry name" value="Pterin_4_alpha"/>
    <property type="match status" value="1"/>
</dbReference>
<comment type="catalytic activity">
    <reaction evidence="1">
        <text>(4aS,6R)-4a-hydroxy-L-erythro-5,6,7,8-tetrahydrobiopterin = (6R)-L-erythro-6,7-dihydrobiopterin + H2O</text>
        <dbReference type="Rhea" id="RHEA:11920"/>
        <dbReference type="ChEBI" id="CHEBI:15377"/>
        <dbReference type="ChEBI" id="CHEBI:15642"/>
        <dbReference type="ChEBI" id="CHEBI:43120"/>
        <dbReference type="EC" id="4.2.1.96"/>
    </reaction>
</comment>
<gene>
    <name evidence="5" type="ORF">A2Y62_12420</name>
</gene>
<dbReference type="PANTHER" id="PTHR12599:SF0">
    <property type="entry name" value="PTERIN-4-ALPHA-CARBINOLAMINE DEHYDRATASE"/>
    <property type="match status" value="1"/>
</dbReference>
<evidence type="ECO:0000256" key="3">
    <source>
        <dbReference type="ARBA" id="ARBA00013252"/>
    </source>
</evidence>
<dbReference type="InterPro" id="IPR036428">
    <property type="entry name" value="PCD_sf"/>
</dbReference>
<dbReference type="EC" id="4.2.1.96" evidence="3"/>
<accession>A0A1F5VSF3</accession>
<feature type="non-terminal residue" evidence="5">
    <location>
        <position position="1"/>
    </location>
</feature>
<dbReference type="AlphaFoldDB" id="A0A1F5VSF3"/>
<keyword evidence="4" id="KW-0456">Lyase</keyword>
<dbReference type="STRING" id="1817863.A2Y62_12420"/>
<sequence>HCIPCEGGGSPFTEREENFFQKEIPSWNIDRSETHKIIREFTHKDFKDAMVFVNQIADIAEEEGHHPNIYIFYNKVRIELHTHALCSLSENDFIVAAKIDQLLRTGVHKFTANIE</sequence>
<protein>
    <recommendedName>
        <fullName evidence="3">4a-hydroxytetrahydrobiopterin dehydratase</fullName>
        <ecNumber evidence="3">4.2.1.96</ecNumber>
    </recommendedName>
</protein>
<proteinExistence type="inferred from homology"/>
<dbReference type="PANTHER" id="PTHR12599">
    <property type="entry name" value="PTERIN-4-ALPHA-CARBINOLAMINE DEHYDRATASE"/>
    <property type="match status" value="1"/>
</dbReference>
<dbReference type="GO" id="GO:0006729">
    <property type="term" value="P:tetrahydrobiopterin biosynthetic process"/>
    <property type="evidence" value="ECO:0007669"/>
    <property type="project" value="InterPro"/>
</dbReference>
<dbReference type="Gene3D" id="3.30.1360.20">
    <property type="entry name" value="Transcriptional coactivator/pterin dehydratase"/>
    <property type="match status" value="1"/>
</dbReference>
<reference evidence="5 6" key="1">
    <citation type="journal article" date="2016" name="Nat. Commun.">
        <title>Thousands of microbial genomes shed light on interconnected biogeochemical processes in an aquifer system.</title>
        <authorList>
            <person name="Anantharaman K."/>
            <person name="Brown C.T."/>
            <person name="Hug L.A."/>
            <person name="Sharon I."/>
            <person name="Castelle C.J."/>
            <person name="Probst A.J."/>
            <person name="Thomas B.C."/>
            <person name="Singh A."/>
            <person name="Wilkins M.J."/>
            <person name="Karaoz U."/>
            <person name="Brodie E.L."/>
            <person name="Williams K.H."/>
            <person name="Hubbard S.S."/>
            <person name="Banfield J.F."/>
        </authorList>
    </citation>
    <scope>NUCLEOTIDE SEQUENCE [LARGE SCALE GENOMIC DNA]</scope>
</reference>